<gene>
    <name evidence="7" type="ORF">HDF23_005730</name>
</gene>
<name>A0ABR6PT31_9SPHI</name>
<dbReference type="Proteomes" id="UP000541583">
    <property type="component" value="Unassembled WGS sequence"/>
</dbReference>
<sequence>MSSDSKEVHHEEGDHQTMTKGRILKVAGILTFITAIEFIIALWMVPSGTLPIQYANPVYIVLTLFKAFYIVAFFMHLKFEKMGLALSIIVPILFIIGLILVLTNESHHWITLRG</sequence>
<dbReference type="EMBL" id="JACHCB010000025">
    <property type="protein sequence ID" value="MBB6112947.1"/>
    <property type="molecule type" value="Genomic_DNA"/>
</dbReference>
<comment type="caution">
    <text evidence="7">The sequence shown here is derived from an EMBL/GenBank/DDBJ whole genome shotgun (WGS) entry which is preliminary data.</text>
</comment>
<keyword evidence="4 6" id="KW-1133">Transmembrane helix</keyword>
<keyword evidence="3 6" id="KW-0812">Transmembrane</keyword>
<proteinExistence type="predicted"/>
<comment type="subcellular location">
    <subcellularLocation>
        <location evidence="1">Cell membrane</location>
        <topology evidence="1">Multi-pass membrane protein</topology>
    </subcellularLocation>
</comment>
<organism evidence="7 8">
    <name type="scientific">Mucilaginibacter lappiensis</name>
    <dbReference type="NCBI Taxonomy" id="354630"/>
    <lineage>
        <taxon>Bacteria</taxon>
        <taxon>Pseudomonadati</taxon>
        <taxon>Bacteroidota</taxon>
        <taxon>Sphingobacteriia</taxon>
        <taxon>Sphingobacteriales</taxon>
        <taxon>Sphingobacteriaceae</taxon>
        <taxon>Mucilaginibacter</taxon>
    </lineage>
</organism>
<accession>A0ABR6PT31</accession>
<evidence type="ECO:0000313" key="7">
    <source>
        <dbReference type="EMBL" id="MBB6112947.1"/>
    </source>
</evidence>
<evidence type="ECO:0000256" key="1">
    <source>
        <dbReference type="ARBA" id="ARBA00004651"/>
    </source>
</evidence>
<feature type="transmembrane region" description="Helical" evidence="6">
    <location>
        <begin position="57"/>
        <end position="77"/>
    </location>
</feature>
<evidence type="ECO:0000313" key="8">
    <source>
        <dbReference type="Proteomes" id="UP000541583"/>
    </source>
</evidence>
<feature type="transmembrane region" description="Helical" evidence="6">
    <location>
        <begin position="26"/>
        <end position="45"/>
    </location>
</feature>
<evidence type="ECO:0000256" key="2">
    <source>
        <dbReference type="ARBA" id="ARBA00022475"/>
    </source>
</evidence>
<keyword evidence="8" id="KW-1185">Reference proteome</keyword>
<evidence type="ECO:0000256" key="3">
    <source>
        <dbReference type="ARBA" id="ARBA00022692"/>
    </source>
</evidence>
<dbReference type="RefSeq" id="WP_076378738.1">
    <property type="nucleotide sequence ID" value="NZ_FTMG01000025.1"/>
</dbReference>
<evidence type="ECO:0000256" key="6">
    <source>
        <dbReference type="SAM" id="Phobius"/>
    </source>
</evidence>
<dbReference type="Pfam" id="PF03626">
    <property type="entry name" value="COX4_pro"/>
    <property type="match status" value="1"/>
</dbReference>
<keyword evidence="2" id="KW-1003">Cell membrane</keyword>
<feature type="transmembrane region" description="Helical" evidence="6">
    <location>
        <begin position="84"/>
        <end position="103"/>
    </location>
</feature>
<evidence type="ECO:0000256" key="4">
    <source>
        <dbReference type="ARBA" id="ARBA00022989"/>
    </source>
</evidence>
<dbReference type="InterPro" id="IPR005171">
    <property type="entry name" value="Cyt_c_oxidase_su4_prok"/>
</dbReference>
<keyword evidence="5 6" id="KW-0472">Membrane</keyword>
<evidence type="ECO:0000256" key="5">
    <source>
        <dbReference type="ARBA" id="ARBA00023136"/>
    </source>
</evidence>
<protein>
    <submittedName>
        <fullName evidence="7">Cytochrome c oxidase subunit IV</fullName>
    </submittedName>
</protein>
<reference evidence="7 8" key="1">
    <citation type="submission" date="2020-08" db="EMBL/GenBank/DDBJ databases">
        <title>Genomic Encyclopedia of Type Strains, Phase IV (KMG-V): Genome sequencing to study the core and pangenomes of soil and plant-associated prokaryotes.</title>
        <authorList>
            <person name="Whitman W."/>
        </authorList>
    </citation>
    <scope>NUCLEOTIDE SEQUENCE [LARGE SCALE GENOMIC DNA]</scope>
    <source>
        <strain evidence="7 8">ANJLi2</strain>
    </source>
</reference>